<evidence type="ECO:0000313" key="12">
    <source>
        <dbReference type="Proteomes" id="UP000403266"/>
    </source>
</evidence>
<dbReference type="NCBIfam" id="NF009488">
    <property type="entry name" value="PRK12850.1"/>
    <property type="match status" value="1"/>
</dbReference>
<accession>A0A5N7MTC1</accession>
<keyword evidence="5 7" id="KW-0143">Chaperone</keyword>
<comment type="function">
    <text evidence="7 9">Together with its co-chaperonin GroES, plays an essential role in assisting protein folding. The GroEL-GroES system forms a nano-cage that allows encapsulation of the non-native substrate proteins and provides a physical environment optimized to promote and accelerate protein folding.</text>
</comment>
<keyword evidence="3 7" id="KW-0547">Nucleotide-binding</keyword>
<feature type="binding site" evidence="7">
    <location>
        <position position="51"/>
    </location>
    <ligand>
        <name>ATP</name>
        <dbReference type="ChEBI" id="CHEBI:30616"/>
    </ligand>
</feature>
<feature type="binding site" evidence="7">
    <location>
        <position position="497"/>
    </location>
    <ligand>
        <name>ATP</name>
        <dbReference type="ChEBI" id="CHEBI:30616"/>
    </ligand>
</feature>
<evidence type="ECO:0000256" key="10">
    <source>
        <dbReference type="SAM" id="Coils"/>
    </source>
</evidence>
<comment type="caution">
    <text evidence="7">Lacks conserved residue(s) required for the propagation of feature annotation.</text>
</comment>
<evidence type="ECO:0000313" key="11">
    <source>
        <dbReference type="EMBL" id="MPR27256.1"/>
    </source>
</evidence>
<evidence type="ECO:0000256" key="9">
    <source>
        <dbReference type="RuleBase" id="RU000419"/>
    </source>
</evidence>
<keyword evidence="2 7" id="KW-0963">Cytoplasm</keyword>
<proteinExistence type="inferred from homology"/>
<dbReference type="PANTHER" id="PTHR45633">
    <property type="entry name" value="60 KDA HEAT SHOCK PROTEIN, MITOCHONDRIAL"/>
    <property type="match status" value="1"/>
</dbReference>
<dbReference type="InterPro" id="IPR027413">
    <property type="entry name" value="GROEL-like_equatorial_sf"/>
</dbReference>
<dbReference type="NCBIfam" id="NF009489">
    <property type="entry name" value="PRK12851.1"/>
    <property type="match status" value="1"/>
</dbReference>
<dbReference type="GO" id="GO:0051082">
    <property type="term" value="F:unfolded protein binding"/>
    <property type="evidence" value="ECO:0007669"/>
    <property type="project" value="UniProtKB-UniRule"/>
</dbReference>
<dbReference type="Pfam" id="PF00118">
    <property type="entry name" value="Cpn60_TCP1"/>
    <property type="match status" value="1"/>
</dbReference>
<dbReference type="Proteomes" id="UP000403266">
    <property type="component" value="Unassembled WGS sequence"/>
</dbReference>
<keyword evidence="6 7" id="KW-0413">Isomerase</keyword>
<dbReference type="EC" id="5.6.1.7" evidence="7"/>
<dbReference type="NCBIfam" id="TIGR02348">
    <property type="entry name" value="GroEL"/>
    <property type="match status" value="1"/>
</dbReference>
<keyword evidence="10" id="KW-0175">Coiled coil</keyword>
<dbReference type="SUPFAM" id="SSF54849">
    <property type="entry name" value="GroEL-intermediate domain like"/>
    <property type="match status" value="1"/>
</dbReference>
<comment type="caution">
    <text evidence="11">The sequence shown here is derived from an EMBL/GenBank/DDBJ whole genome shotgun (WGS) entry which is preliminary data.</text>
</comment>
<comment type="subunit">
    <text evidence="7 9">Forms a cylinder of 14 subunits composed of two heptameric rings stacked back-to-back. Interacts with the co-chaperonin GroES.</text>
</comment>
<feature type="coiled-coil region" evidence="10">
    <location>
        <begin position="339"/>
        <end position="366"/>
    </location>
</feature>
<feature type="binding site" evidence="7">
    <location>
        <position position="415"/>
    </location>
    <ligand>
        <name>ATP</name>
        <dbReference type="ChEBI" id="CHEBI:30616"/>
    </ligand>
</feature>
<evidence type="ECO:0000256" key="5">
    <source>
        <dbReference type="ARBA" id="ARBA00023186"/>
    </source>
</evidence>
<dbReference type="InterPro" id="IPR027410">
    <property type="entry name" value="TCP-1-like_intermed_sf"/>
</dbReference>
<dbReference type="Gene3D" id="3.30.260.10">
    <property type="entry name" value="TCP-1-like chaperonin intermediate domain"/>
    <property type="match status" value="1"/>
</dbReference>
<feature type="binding site" evidence="7">
    <location>
        <begin position="30"/>
        <end position="33"/>
    </location>
    <ligand>
        <name>ATP</name>
        <dbReference type="ChEBI" id="CHEBI:30616"/>
    </ligand>
</feature>
<name>A0A5N7MTC1_9HYPH</name>
<dbReference type="CDD" id="cd03344">
    <property type="entry name" value="GroEL"/>
    <property type="match status" value="1"/>
</dbReference>
<comment type="similarity">
    <text evidence="1 7 8">Belongs to the chaperonin (HSP60) family.</text>
</comment>
<evidence type="ECO:0000256" key="2">
    <source>
        <dbReference type="ARBA" id="ARBA00022490"/>
    </source>
</evidence>
<dbReference type="SUPFAM" id="SSF48592">
    <property type="entry name" value="GroEL equatorial domain-like"/>
    <property type="match status" value="1"/>
</dbReference>
<dbReference type="InterPro" id="IPR027409">
    <property type="entry name" value="GroEL-like_apical_dom_sf"/>
</dbReference>
<gene>
    <name evidence="7 11" type="primary">groL</name>
    <name evidence="7" type="synonym">groEL</name>
    <name evidence="11" type="ORF">FS320_19110</name>
</gene>
<dbReference type="OrthoDB" id="9766614at2"/>
<evidence type="ECO:0000256" key="8">
    <source>
        <dbReference type="RuleBase" id="RU000418"/>
    </source>
</evidence>
<dbReference type="HAMAP" id="MF_00600">
    <property type="entry name" value="CH60"/>
    <property type="match status" value="1"/>
</dbReference>
<evidence type="ECO:0000256" key="4">
    <source>
        <dbReference type="ARBA" id="ARBA00022840"/>
    </source>
</evidence>
<dbReference type="NCBIfam" id="NF000592">
    <property type="entry name" value="PRK00013.1"/>
    <property type="match status" value="1"/>
</dbReference>
<dbReference type="GO" id="GO:0140662">
    <property type="term" value="F:ATP-dependent protein folding chaperone"/>
    <property type="evidence" value="ECO:0007669"/>
    <property type="project" value="InterPro"/>
</dbReference>
<dbReference type="GO" id="GO:0005524">
    <property type="term" value="F:ATP binding"/>
    <property type="evidence" value="ECO:0007669"/>
    <property type="project" value="UniProtKB-UniRule"/>
</dbReference>
<dbReference type="EMBL" id="VOSK01000079">
    <property type="protein sequence ID" value="MPR27256.1"/>
    <property type="molecule type" value="Genomic_DNA"/>
</dbReference>
<keyword evidence="4 7" id="KW-0067">ATP-binding</keyword>
<comment type="subcellular location">
    <subcellularLocation>
        <location evidence="7">Cytoplasm</location>
    </subcellularLocation>
</comment>
<reference evidence="11 12" key="1">
    <citation type="journal article" date="2019" name="Syst. Appl. Microbiol.">
        <title>Microvirga tunisiensis sp. nov., a root nodule symbiotic bacterium isolated from Lupinus micranthus and L. luteus grown in Northern Tunisia.</title>
        <authorList>
            <person name="Msaddak A."/>
            <person name="Rejili M."/>
            <person name="Duran D."/>
            <person name="Mars M."/>
            <person name="Palacios J.M."/>
            <person name="Ruiz-Argueso T."/>
            <person name="Rey L."/>
            <person name="Imperial J."/>
        </authorList>
    </citation>
    <scope>NUCLEOTIDE SEQUENCE [LARGE SCALE GENOMIC DNA]</scope>
    <source>
        <strain evidence="11 12">Lmie10</strain>
    </source>
</reference>
<organism evidence="11 12">
    <name type="scientific">Microvirga tunisiensis</name>
    <dbReference type="NCBI Taxonomy" id="2108360"/>
    <lineage>
        <taxon>Bacteria</taxon>
        <taxon>Pseudomonadati</taxon>
        <taxon>Pseudomonadota</taxon>
        <taxon>Alphaproteobacteria</taxon>
        <taxon>Hyphomicrobiales</taxon>
        <taxon>Methylobacteriaceae</taxon>
        <taxon>Microvirga</taxon>
    </lineage>
</organism>
<dbReference type="PROSITE" id="PS00296">
    <property type="entry name" value="CHAPERONINS_CPN60"/>
    <property type="match status" value="1"/>
</dbReference>
<dbReference type="InterPro" id="IPR018370">
    <property type="entry name" value="Chaperonin_Cpn60_CS"/>
</dbReference>
<dbReference type="GO" id="GO:0042026">
    <property type="term" value="P:protein refolding"/>
    <property type="evidence" value="ECO:0007669"/>
    <property type="project" value="UniProtKB-UniRule"/>
</dbReference>
<protein>
    <recommendedName>
        <fullName evidence="7">Chaperonin GroEL</fullName>
        <ecNumber evidence="7">5.6.1.7</ecNumber>
    </recommendedName>
    <alternativeName>
        <fullName evidence="7">60 kDa chaperonin</fullName>
    </alternativeName>
    <alternativeName>
        <fullName evidence="7">Chaperonin-60</fullName>
        <shortName evidence="7">Cpn60</shortName>
    </alternativeName>
</protein>
<dbReference type="InterPro" id="IPR002423">
    <property type="entry name" value="Cpn60/GroEL/TCP-1"/>
</dbReference>
<sequence length="549" mass="57891">MAAKDVKFSTDARDRMLRGVDILANAVKVTLGPKSRNVVLEKSFGAPRITKDGVTVAKEIELSDKFENMGAQMVREVASKTSTVAGDGTTTATVLAQAIVREGAKAVAAGMNPMDLKRGIDTAVAEAVKDIQARAKKVASSEEIAQIGTISANGDAEVGRMLAEAMQKVGNEGVITVEEAKTAATELDVVEGMQFDRGYLSPYFITNAEKMVAELEDPYILIHEKKLSSLQTMLPILEAVVQTGKPLLIIAEDIEGEALATLVVNKLRGGLKIAAVKAPGFGDRRKAMLEDIAILTKGQTISEDLGIKLENVTLDMLGRAKTIRVEKENTTIVSGAGDRSDIEARIQQIKAQIEETTSDYDREKLQERLAKLAGGVAVIHVGGSTEIEVKEKKDRVDDALHATKAAVEEGIVPGGGTALLRAKAAVAELKSDNPDIQSGISIVLRALEAPIRQIAENAGVEGSIVVGRITDNAQSETFGFDAQAEEFVDLVQAGIVDPAKVVRTALQDAASVAGLLVTTEAMVAELPKKEAAPAMPGGGMGGGMGGMDF</sequence>
<evidence type="ECO:0000256" key="6">
    <source>
        <dbReference type="ARBA" id="ARBA00023235"/>
    </source>
</evidence>
<dbReference type="NCBIfam" id="NF009487">
    <property type="entry name" value="PRK12849.1"/>
    <property type="match status" value="1"/>
</dbReference>
<feature type="binding site" evidence="7">
    <location>
        <begin position="87"/>
        <end position="91"/>
    </location>
    <ligand>
        <name>ATP</name>
        <dbReference type="ChEBI" id="CHEBI:30616"/>
    </ligand>
</feature>
<dbReference type="SUPFAM" id="SSF52029">
    <property type="entry name" value="GroEL apical domain-like"/>
    <property type="match status" value="1"/>
</dbReference>
<keyword evidence="12" id="KW-1185">Reference proteome</keyword>
<dbReference type="GO" id="GO:0005737">
    <property type="term" value="C:cytoplasm"/>
    <property type="evidence" value="ECO:0007669"/>
    <property type="project" value="UniProtKB-SubCell"/>
</dbReference>
<dbReference type="Gene3D" id="3.50.7.10">
    <property type="entry name" value="GroEL"/>
    <property type="match status" value="1"/>
</dbReference>
<dbReference type="InterPro" id="IPR001844">
    <property type="entry name" value="Cpn60/GroEL"/>
</dbReference>
<dbReference type="RefSeq" id="WP_152713394.1">
    <property type="nucleotide sequence ID" value="NZ_VOSJ01000081.1"/>
</dbReference>
<dbReference type="FunFam" id="1.10.560.10:FF:000001">
    <property type="entry name" value="60 kDa chaperonin"/>
    <property type="match status" value="1"/>
</dbReference>
<dbReference type="AlphaFoldDB" id="A0A5N7MTC1"/>
<dbReference type="Gene3D" id="1.10.560.10">
    <property type="entry name" value="GroEL-like equatorial domain"/>
    <property type="match status" value="1"/>
</dbReference>
<evidence type="ECO:0000256" key="3">
    <source>
        <dbReference type="ARBA" id="ARBA00022741"/>
    </source>
</evidence>
<evidence type="ECO:0000256" key="7">
    <source>
        <dbReference type="HAMAP-Rule" id="MF_00600"/>
    </source>
</evidence>
<dbReference type="GO" id="GO:0016853">
    <property type="term" value="F:isomerase activity"/>
    <property type="evidence" value="ECO:0007669"/>
    <property type="project" value="UniProtKB-KW"/>
</dbReference>
<dbReference type="FunFam" id="3.50.7.10:FF:000001">
    <property type="entry name" value="60 kDa chaperonin"/>
    <property type="match status" value="1"/>
</dbReference>
<dbReference type="PRINTS" id="PR00298">
    <property type="entry name" value="CHAPERONIN60"/>
</dbReference>
<evidence type="ECO:0000256" key="1">
    <source>
        <dbReference type="ARBA" id="ARBA00006607"/>
    </source>
</evidence>